<dbReference type="SUPFAM" id="SSF55347">
    <property type="entry name" value="Glyceraldehyde-3-phosphate dehydrogenase-like, C-terminal domain"/>
    <property type="match status" value="1"/>
</dbReference>
<feature type="domain" description="GFO/IDH/MocA-like oxidoreductase" evidence="4">
    <location>
        <begin position="176"/>
        <end position="295"/>
    </location>
</feature>
<dbReference type="GeneID" id="112053951"/>
<dbReference type="GO" id="GO:0006740">
    <property type="term" value="P:NADPH regeneration"/>
    <property type="evidence" value="ECO:0007669"/>
    <property type="project" value="TreeGrafter"/>
</dbReference>
<dbReference type="InterPro" id="IPR000683">
    <property type="entry name" value="Gfo/Idh/MocA-like_OxRdtase_N"/>
</dbReference>
<evidence type="ECO:0000313" key="6">
    <source>
        <dbReference type="RefSeq" id="XP_023949353.2"/>
    </source>
</evidence>
<dbReference type="InterPro" id="IPR036291">
    <property type="entry name" value="NAD(P)-bd_dom_sf"/>
</dbReference>
<organism evidence="5 6">
    <name type="scientific">Bicyclus anynana</name>
    <name type="common">Squinting bush brown butterfly</name>
    <dbReference type="NCBI Taxonomy" id="110368"/>
    <lineage>
        <taxon>Eukaryota</taxon>
        <taxon>Metazoa</taxon>
        <taxon>Ecdysozoa</taxon>
        <taxon>Arthropoda</taxon>
        <taxon>Hexapoda</taxon>
        <taxon>Insecta</taxon>
        <taxon>Pterygota</taxon>
        <taxon>Neoptera</taxon>
        <taxon>Endopterygota</taxon>
        <taxon>Lepidoptera</taxon>
        <taxon>Glossata</taxon>
        <taxon>Ditrysia</taxon>
        <taxon>Papilionoidea</taxon>
        <taxon>Nymphalidae</taxon>
        <taxon>Satyrinae</taxon>
        <taxon>Satyrini</taxon>
        <taxon>Mycalesina</taxon>
        <taxon>Bicyclus</taxon>
    </lineage>
</organism>
<evidence type="ECO:0000256" key="2">
    <source>
        <dbReference type="ARBA" id="ARBA00023002"/>
    </source>
</evidence>
<name>A0A6J1NX81_BICAN</name>
<dbReference type="Pfam" id="PF01408">
    <property type="entry name" value="GFO_IDH_MocA"/>
    <property type="match status" value="1"/>
</dbReference>
<dbReference type="RefSeq" id="XP_023949353.2">
    <property type="nucleotide sequence ID" value="XM_024093585.2"/>
</dbReference>
<keyword evidence="2" id="KW-0560">Oxidoreductase</keyword>
<dbReference type="GO" id="GO:0000166">
    <property type="term" value="F:nucleotide binding"/>
    <property type="evidence" value="ECO:0007669"/>
    <property type="project" value="InterPro"/>
</dbReference>
<dbReference type="GO" id="GO:0005737">
    <property type="term" value="C:cytoplasm"/>
    <property type="evidence" value="ECO:0007669"/>
    <property type="project" value="TreeGrafter"/>
</dbReference>
<reference evidence="6" key="1">
    <citation type="submission" date="2025-08" db="UniProtKB">
        <authorList>
            <consortium name="RefSeq"/>
        </authorList>
    </citation>
    <scope>IDENTIFICATION</scope>
</reference>
<dbReference type="OrthoDB" id="64915at2759"/>
<dbReference type="Gene3D" id="3.30.360.10">
    <property type="entry name" value="Dihydrodipicolinate Reductase, domain 2"/>
    <property type="match status" value="1"/>
</dbReference>
<dbReference type="PANTHER" id="PTHR42840:SF3">
    <property type="entry name" value="BINDING ROSSMANN FOLD OXIDOREDUCTASE, PUTATIVE (AFU_ORTHOLOGUE AFUA_2G10240)-RELATED"/>
    <property type="match status" value="1"/>
</dbReference>
<evidence type="ECO:0000313" key="5">
    <source>
        <dbReference type="Proteomes" id="UP001652582"/>
    </source>
</evidence>
<protein>
    <submittedName>
        <fullName evidence="6">Uncharacterized oxidoreductase YrbE-like</fullName>
    </submittedName>
</protein>
<feature type="domain" description="Gfo/Idh/MocA-like oxidoreductase N-terminal" evidence="3">
    <location>
        <begin position="46"/>
        <end position="167"/>
    </location>
</feature>
<sequence length="390" mass="43575">MATKKFAGPSPYAVNATYPEVDFRHTEYLNNVNTKQSSASVAPVTAAIFGLGRAGSIHLSSIIRNPRVVLKYIVDDRQERFVNLKTYWKLGDEVTFLTSANAERVYKDKSVNAVFIGSPTYTHHNIVVNSIANNKDVFCEKPIAETIQETRKCYDAAKAKGRVLFAAFNRRFDPAYKALKERVRQGDVGHVQILKVTARDSPLPSIDYLASSGGVFHDCLVHDFDMSCWVLGELPIRVQATASALIPEIKAIDDFDTIAFLLTFPSGAVAIGDNSRFSAYGYDQRLEVFGNKGMIKVENERPAHCFESYIGHDSVKQNPIYYSFPSRYKIAYQRELEHFLDVVQYGVPLDVTSWQTLAVSKIATAAEESARTGNTVKLDWSNDDIPVIYS</sequence>
<dbReference type="PANTHER" id="PTHR42840">
    <property type="entry name" value="NAD(P)-BINDING ROSSMANN-FOLD SUPERFAMILY PROTEIN-RELATED"/>
    <property type="match status" value="1"/>
</dbReference>
<evidence type="ECO:0000256" key="1">
    <source>
        <dbReference type="ARBA" id="ARBA00010928"/>
    </source>
</evidence>
<dbReference type="Pfam" id="PF22725">
    <property type="entry name" value="GFO_IDH_MocA_C3"/>
    <property type="match status" value="1"/>
</dbReference>
<dbReference type="Proteomes" id="UP001652582">
    <property type="component" value="Chromosome 6"/>
</dbReference>
<keyword evidence="5" id="KW-1185">Reference proteome</keyword>
<dbReference type="AlphaFoldDB" id="A0A6J1NX81"/>
<accession>A0A6J1NX81</accession>
<dbReference type="SUPFAM" id="SSF51735">
    <property type="entry name" value="NAD(P)-binding Rossmann-fold domains"/>
    <property type="match status" value="1"/>
</dbReference>
<dbReference type="InterPro" id="IPR055170">
    <property type="entry name" value="GFO_IDH_MocA-like_dom"/>
</dbReference>
<dbReference type="GO" id="GO:0016491">
    <property type="term" value="F:oxidoreductase activity"/>
    <property type="evidence" value="ECO:0007669"/>
    <property type="project" value="UniProtKB-KW"/>
</dbReference>
<evidence type="ECO:0000259" key="4">
    <source>
        <dbReference type="Pfam" id="PF22725"/>
    </source>
</evidence>
<dbReference type="Gene3D" id="3.40.50.720">
    <property type="entry name" value="NAD(P)-binding Rossmann-like Domain"/>
    <property type="match status" value="1"/>
</dbReference>
<comment type="similarity">
    <text evidence="1">Belongs to the Gfo/Idh/MocA family.</text>
</comment>
<dbReference type="KEGG" id="bany:112053951"/>
<gene>
    <name evidence="6" type="primary">LOC112053951</name>
</gene>
<evidence type="ECO:0000259" key="3">
    <source>
        <dbReference type="Pfam" id="PF01408"/>
    </source>
</evidence>
<proteinExistence type="inferred from homology"/>